<dbReference type="Proteomes" id="UP001559025">
    <property type="component" value="Unassembled WGS sequence"/>
</dbReference>
<proteinExistence type="predicted"/>
<dbReference type="EMBL" id="JAZHFV010000017">
    <property type="protein sequence ID" value="MEX4010606.1"/>
    <property type="molecule type" value="Genomic_DNA"/>
</dbReference>
<evidence type="ECO:0000313" key="1">
    <source>
        <dbReference type="EMBL" id="MEX4010606.1"/>
    </source>
</evidence>
<accession>A0ABV3X116</accession>
<comment type="caution">
    <text evidence="1">The sequence shown here is derived from an EMBL/GenBank/DDBJ whole genome shotgun (WGS) entry which is preliminary data.</text>
</comment>
<reference evidence="1 2" key="1">
    <citation type="submission" date="2024-01" db="EMBL/GenBank/DDBJ databases">
        <title>New evidence supports the origin of RcGTA from prophage.</title>
        <authorList>
            <person name="Xu Y."/>
            <person name="Liu B."/>
            <person name="Chen F."/>
        </authorList>
    </citation>
    <scope>NUCLEOTIDE SEQUENCE [LARGE SCALE GENOMIC DNA]</scope>
    <source>
        <strain evidence="1 2">CBW1107-2</strain>
    </source>
</reference>
<evidence type="ECO:0000313" key="2">
    <source>
        <dbReference type="Proteomes" id="UP001559025"/>
    </source>
</evidence>
<protein>
    <submittedName>
        <fullName evidence="1">Uncharacterized protein</fullName>
    </submittedName>
</protein>
<sequence>MAEGQAVPALILAAPTLDAPSDGPAPHLPEKILHGELHCACGYGGINFGYPVH</sequence>
<keyword evidence="2" id="KW-1185">Reference proteome</keyword>
<name>A0ABV3X116_9HYPH</name>
<gene>
    <name evidence="1" type="ORF">V1479_25185</name>
</gene>
<organism evidence="1 2">
    <name type="scientific">Neoaquamicrobium sediminum</name>
    <dbReference type="NCBI Taxonomy" id="1849104"/>
    <lineage>
        <taxon>Bacteria</taxon>
        <taxon>Pseudomonadati</taxon>
        <taxon>Pseudomonadota</taxon>
        <taxon>Alphaproteobacteria</taxon>
        <taxon>Hyphomicrobiales</taxon>
        <taxon>Phyllobacteriaceae</taxon>
        <taxon>Neoaquamicrobium</taxon>
    </lineage>
</organism>